<dbReference type="GO" id="GO:0005975">
    <property type="term" value="P:carbohydrate metabolic process"/>
    <property type="evidence" value="ECO:0007669"/>
    <property type="project" value="InterPro"/>
</dbReference>
<evidence type="ECO:0000256" key="9">
    <source>
        <dbReference type="ARBA" id="ARBA00044991"/>
    </source>
</evidence>
<dbReference type="AlphaFoldDB" id="A0A917YWN6"/>
<organism evidence="14 15">
    <name type="scientific">Bowmanella pacifica</name>
    <dbReference type="NCBI Taxonomy" id="502051"/>
    <lineage>
        <taxon>Bacteria</taxon>
        <taxon>Pseudomonadati</taxon>
        <taxon>Pseudomonadota</taxon>
        <taxon>Gammaproteobacteria</taxon>
        <taxon>Alteromonadales</taxon>
        <taxon>Alteromonadaceae</taxon>
        <taxon>Bowmanella</taxon>
    </lineage>
</organism>
<evidence type="ECO:0000256" key="10">
    <source>
        <dbReference type="PIRSR" id="PIRSR610972-1"/>
    </source>
</evidence>
<keyword evidence="4 12" id="KW-0460">Magnesium</keyword>
<dbReference type="InterPro" id="IPR023214">
    <property type="entry name" value="HAD_sf"/>
</dbReference>
<dbReference type="Gene3D" id="1.10.150.240">
    <property type="entry name" value="Putative phosphatase, domain 2"/>
    <property type="match status" value="1"/>
</dbReference>
<proteinExistence type="inferred from homology"/>
<evidence type="ECO:0000256" key="7">
    <source>
        <dbReference type="ARBA" id="ARBA00044926"/>
    </source>
</evidence>
<keyword evidence="15" id="KW-1185">Reference proteome</keyword>
<feature type="active site" description="Proton donor/acceptor" evidence="10">
    <location>
        <position position="11"/>
    </location>
</feature>
<dbReference type="InterPro" id="IPR010976">
    <property type="entry name" value="B-phosphoglucomutase_hydrolase"/>
</dbReference>
<feature type="binding site" evidence="11">
    <location>
        <position position="25"/>
    </location>
    <ligand>
        <name>substrate</name>
    </ligand>
</feature>
<dbReference type="SFLD" id="SFLDS00003">
    <property type="entry name" value="Haloacid_Dehalogenase"/>
    <property type="match status" value="1"/>
</dbReference>
<reference evidence="14" key="1">
    <citation type="journal article" date="2014" name="Int. J. Syst. Evol. Microbiol.">
        <title>Complete genome sequence of Corynebacterium casei LMG S-19264T (=DSM 44701T), isolated from a smear-ripened cheese.</title>
        <authorList>
            <consortium name="US DOE Joint Genome Institute (JGI-PGF)"/>
            <person name="Walter F."/>
            <person name="Albersmeier A."/>
            <person name="Kalinowski J."/>
            <person name="Ruckert C."/>
        </authorList>
    </citation>
    <scope>NUCLEOTIDE SEQUENCE</scope>
    <source>
        <strain evidence="14">CGMCC 1.7086</strain>
    </source>
</reference>
<dbReference type="NCBIfam" id="TIGR01990">
    <property type="entry name" value="bPGM"/>
    <property type="match status" value="1"/>
</dbReference>
<dbReference type="NCBIfam" id="TIGR01509">
    <property type="entry name" value="HAD-SF-IA-v3"/>
    <property type="match status" value="1"/>
</dbReference>
<evidence type="ECO:0000256" key="12">
    <source>
        <dbReference type="PIRSR" id="PIRSR610972-3"/>
    </source>
</evidence>
<dbReference type="NCBIfam" id="TIGR02009">
    <property type="entry name" value="PGMB-YQAB-SF"/>
    <property type="match status" value="1"/>
</dbReference>
<dbReference type="Proteomes" id="UP000606935">
    <property type="component" value="Unassembled WGS sequence"/>
</dbReference>
<evidence type="ECO:0000313" key="14">
    <source>
        <dbReference type="EMBL" id="GGO69036.1"/>
    </source>
</evidence>
<evidence type="ECO:0000256" key="1">
    <source>
        <dbReference type="ARBA" id="ARBA00006171"/>
    </source>
</evidence>
<dbReference type="InterPro" id="IPR010972">
    <property type="entry name" value="Beta-PGM"/>
</dbReference>
<dbReference type="InterPro" id="IPR023198">
    <property type="entry name" value="PGP-like_dom2"/>
</dbReference>
<dbReference type="RefSeq" id="WP_188693824.1">
    <property type="nucleotide sequence ID" value="NZ_BMLS01000002.1"/>
</dbReference>
<keyword evidence="6" id="KW-0119">Carbohydrate metabolism</keyword>
<dbReference type="EMBL" id="BMLS01000002">
    <property type="protein sequence ID" value="GGO69036.1"/>
    <property type="molecule type" value="Genomic_DNA"/>
</dbReference>
<dbReference type="InterPro" id="IPR051600">
    <property type="entry name" value="Beta-PGM-like"/>
</dbReference>
<sequence length="218" mass="23877">MSIRAFIFDLDGVLTDTAEYHYQAWAALAKQLGIAFNRQDNEQLKGVDRMGSLQFILDKGGLQLSDNQKHAFANQKNHHYQQLIEHMSEADLFAGVHDLFAQLKQADIAIGLASASKNAAMVINRLGINQAFDYVADAAKIKQGKPHPEIFLTVAQTLGVKPAQCVGVEDSLAGLQSIIDAGMQSVGIGDAKVLQQAQWVYPHIKDLSLPRVLEQANK</sequence>
<comment type="similarity">
    <text evidence="1">Belongs to the HAD-like hydrolase superfamily. CbbY/CbbZ/Gph/YieH family.</text>
</comment>
<feature type="binding site" evidence="12">
    <location>
        <position position="11"/>
    </location>
    <ligand>
        <name>Mg(2+)</name>
        <dbReference type="ChEBI" id="CHEBI:18420"/>
    </ligand>
</feature>
<feature type="binding site" evidence="12">
    <location>
        <position position="9"/>
    </location>
    <ligand>
        <name>Mg(2+)</name>
        <dbReference type="ChEBI" id="CHEBI:18420"/>
    </ligand>
</feature>
<dbReference type="Gene3D" id="3.40.50.1000">
    <property type="entry name" value="HAD superfamily/HAD-like"/>
    <property type="match status" value="1"/>
</dbReference>
<evidence type="ECO:0000256" key="6">
    <source>
        <dbReference type="ARBA" id="ARBA00023277"/>
    </source>
</evidence>
<feature type="site" description="Important for catalytic activity and assists the phosphoryl transfer reaction to Asp8 by balancing charge and orienting the reacting groups" evidence="13">
    <location>
        <position position="145"/>
    </location>
</feature>
<dbReference type="InterPro" id="IPR006439">
    <property type="entry name" value="HAD-SF_hydro_IA"/>
</dbReference>
<accession>A0A917YWN6</accession>
<evidence type="ECO:0000256" key="11">
    <source>
        <dbReference type="PIRSR" id="PIRSR610972-2"/>
    </source>
</evidence>
<name>A0A917YWN6_9ALTE</name>
<feature type="binding site" evidence="11">
    <location>
        <position position="52"/>
    </location>
    <ligand>
        <name>substrate</name>
    </ligand>
</feature>
<evidence type="ECO:0000256" key="4">
    <source>
        <dbReference type="ARBA" id="ARBA00022842"/>
    </source>
</evidence>
<dbReference type="SFLD" id="SFLDG01129">
    <property type="entry name" value="C1.5:_HAD__Beta-PGM__Phosphata"/>
    <property type="match status" value="1"/>
</dbReference>
<dbReference type="CDD" id="cd02598">
    <property type="entry name" value="HAD_BPGM"/>
    <property type="match status" value="1"/>
</dbReference>
<dbReference type="GO" id="GO:0008801">
    <property type="term" value="F:beta-phosphoglucomutase activity"/>
    <property type="evidence" value="ECO:0007669"/>
    <property type="project" value="UniProtKB-EC"/>
</dbReference>
<feature type="binding site" evidence="11">
    <location>
        <begin position="9"/>
        <end position="11"/>
    </location>
    <ligand>
        <name>substrate</name>
    </ligand>
</feature>
<keyword evidence="2" id="KW-0597">Phosphoprotein</keyword>
<dbReference type="SFLD" id="SFLDF00046">
    <property type="entry name" value="beta-phosphoglucomutase"/>
    <property type="match status" value="1"/>
</dbReference>
<protein>
    <recommendedName>
        <fullName evidence="9">Beta-phosphoglucomutase</fullName>
        <ecNumber evidence="8">5.4.2.6</ecNumber>
    </recommendedName>
</protein>
<feature type="binding site" evidence="12">
    <location>
        <position position="169"/>
    </location>
    <ligand>
        <name>Mg(2+)</name>
        <dbReference type="ChEBI" id="CHEBI:18420"/>
    </ligand>
</feature>
<evidence type="ECO:0000256" key="13">
    <source>
        <dbReference type="PIRSR" id="PIRSR610972-4"/>
    </source>
</evidence>
<evidence type="ECO:0000313" key="15">
    <source>
        <dbReference type="Proteomes" id="UP000606935"/>
    </source>
</evidence>
<comment type="catalytic activity">
    <reaction evidence="7">
        <text>beta-D-glucose 1-phosphate = beta-D-glucose 6-phosphate</text>
        <dbReference type="Rhea" id="RHEA:20113"/>
        <dbReference type="ChEBI" id="CHEBI:57684"/>
        <dbReference type="ChEBI" id="CHEBI:58247"/>
        <dbReference type="EC" id="5.4.2.6"/>
    </reaction>
</comment>
<feature type="active site" description="Nucleophile" evidence="10">
    <location>
        <position position="9"/>
    </location>
</feature>
<keyword evidence="3 12" id="KW-0479">Metal-binding</keyword>
<feature type="binding site" evidence="11">
    <location>
        <position position="76"/>
    </location>
    <ligand>
        <name>substrate</name>
    </ligand>
</feature>
<evidence type="ECO:0000256" key="2">
    <source>
        <dbReference type="ARBA" id="ARBA00022553"/>
    </source>
</evidence>
<dbReference type="GO" id="GO:0000287">
    <property type="term" value="F:magnesium ion binding"/>
    <property type="evidence" value="ECO:0007669"/>
    <property type="project" value="InterPro"/>
</dbReference>
<comment type="caution">
    <text evidence="14">The sequence shown here is derived from an EMBL/GenBank/DDBJ whole genome shotgun (WGS) entry which is preliminary data.</text>
</comment>
<feature type="binding site" evidence="12">
    <location>
        <position position="170"/>
    </location>
    <ligand>
        <name>Mg(2+)</name>
        <dbReference type="ChEBI" id="CHEBI:18420"/>
    </ligand>
</feature>
<dbReference type="Pfam" id="PF00702">
    <property type="entry name" value="Hydrolase"/>
    <property type="match status" value="1"/>
</dbReference>
<keyword evidence="5" id="KW-0413">Isomerase</keyword>
<dbReference type="EC" id="5.4.2.6" evidence="8"/>
<feature type="binding site" evidence="11">
    <location>
        <position position="145"/>
    </location>
    <ligand>
        <name>substrate</name>
    </ligand>
</feature>
<feature type="binding site" evidence="11">
    <location>
        <begin position="114"/>
        <end position="118"/>
    </location>
    <ligand>
        <name>substrate</name>
    </ligand>
</feature>
<dbReference type="PANTHER" id="PTHR46193">
    <property type="entry name" value="6-PHOSPHOGLUCONATE PHOSPHATASE"/>
    <property type="match status" value="1"/>
</dbReference>
<dbReference type="SFLD" id="SFLDG01135">
    <property type="entry name" value="C1.5.6:_HAD__Beta-PGM__Phospha"/>
    <property type="match status" value="1"/>
</dbReference>
<feature type="binding site" evidence="11">
    <location>
        <begin position="44"/>
        <end position="49"/>
    </location>
    <ligand>
        <name>substrate</name>
    </ligand>
</feature>
<feature type="site" description="Important for catalytic activity and assists the phosphoryl transfer reaction to Asp8 by balancing charge and orienting the reacting groups" evidence="13">
    <location>
        <position position="114"/>
    </location>
</feature>
<evidence type="ECO:0000256" key="8">
    <source>
        <dbReference type="ARBA" id="ARBA00044968"/>
    </source>
</evidence>
<evidence type="ECO:0000256" key="3">
    <source>
        <dbReference type="ARBA" id="ARBA00022723"/>
    </source>
</evidence>
<comment type="cofactor">
    <cofactor evidence="12">
        <name>Mg(2+)</name>
        <dbReference type="ChEBI" id="CHEBI:18420"/>
    </cofactor>
    <text evidence="12">Binds 2 magnesium ions per subunit.</text>
</comment>
<evidence type="ECO:0000256" key="5">
    <source>
        <dbReference type="ARBA" id="ARBA00023235"/>
    </source>
</evidence>
<reference evidence="14" key="2">
    <citation type="submission" date="2020-09" db="EMBL/GenBank/DDBJ databases">
        <authorList>
            <person name="Sun Q."/>
            <person name="Zhou Y."/>
        </authorList>
    </citation>
    <scope>NUCLEOTIDE SEQUENCE</scope>
    <source>
        <strain evidence="14">CGMCC 1.7086</strain>
    </source>
</reference>
<dbReference type="InterPro" id="IPR036412">
    <property type="entry name" value="HAD-like_sf"/>
</dbReference>
<dbReference type="PANTHER" id="PTHR46193:SF18">
    <property type="entry name" value="HEXITOL PHOSPHATASE B"/>
    <property type="match status" value="1"/>
</dbReference>
<dbReference type="SUPFAM" id="SSF56784">
    <property type="entry name" value="HAD-like"/>
    <property type="match status" value="1"/>
</dbReference>
<gene>
    <name evidence="14" type="primary">pgmB</name>
    <name evidence="14" type="ORF">GCM10010982_19370</name>
</gene>